<keyword evidence="3" id="KW-1185">Reference proteome</keyword>
<protein>
    <submittedName>
        <fullName evidence="2">DUF5108 domain-containing protein</fullName>
    </submittedName>
</protein>
<dbReference type="Gene3D" id="2.60.120.260">
    <property type="entry name" value="Galactose-binding domain-like"/>
    <property type="match status" value="1"/>
</dbReference>
<dbReference type="OrthoDB" id="1119934at2"/>
<dbReference type="PROSITE" id="PS50213">
    <property type="entry name" value="FAS1"/>
    <property type="match status" value="2"/>
</dbReference>
<feature type="domain" description="FAS1" evidence="1">
    <location>
        <begin position="179"/>
        <end position="338"/>
    </location>
</feature>
<dbReference type="Proteomes" id="UP000321204">
    <property type="component" value="Chromosome"/>
</dbReference>
<dbReference type="SMART" id="SM00554">
    <property type="entry name" value="FAS1"/>
    <property type="match status" value="1"/>
</dbReference>
<dbReference type="PROSITE" id="PS51257">
    <property type="entry name" value="PROKAR_LIPOPROTEIN"/>
    <property type="match status" value="1"/>
</dbReference>
<evidence type="ECO:0000313" key="3">
    <source>
        <dbReference type="Proteomes" id="UP000321204"/>
    </source>
</evidence>
<dbReference type="Pfam" id="PF02469">
    <property type="entry name" value="Fasciclin"/>
    <property type="match status" value="2"/>
</dbReference>
<dbReference type="RefSeq" id="WP_146784063.1">
    <property type="nucleotide sequence ID" value="NZ_BAABIO010000002.1"/>
</dbReference>
<dbReference type="EMBL" id="CP042433">
    <property type="protein sequence ID" value="QEC55416.1"/>
    <property type="molecule type" value="Genomic_DNA"/>
</dbReference>
<dbReference type="KEGG" id="fgg:FSB75_05685"/>
<sequence>MNRRFLLTMIATMILLVSLLITACKKIEINPYTTEDVNIVGYLEKYPDSFSLFKQILDRTGNSAFLNAYGAYTVFAPTNSGVRTWLTKINAASVDAANLDVLKDMVKFHVLVDTITTAVFKDGKLPVPTMLGQFLVTGVGDQNGTSSYLINRQAFITKSNVKVGNGIIHEINNVLEPSTLTLAKQLEAKPEYSIFVQAMKETGYYDVLNTVDPDTTKRWMTVIAESNRALADSGITSYAALKTRYSQTGNPANANDSLHMYMAYHVITGIKFLGDIITSPAHATLQPQEVISVQLKDQDVVLNEAEFNGVFEKGITLNRTTSDNAATNGVWHDAKAHFTLKFRKPTAVYWDVATQPEILKMAAYYRKASYTWTRQSESDQPFKEMTWGWGSLASTNIFTYYYNSSSSNSITGYGAQNNDAINLPLGLPARPTYWELTTPPIIKGKYKIWICYIQRKQSSSSNNLNKVSVNGDDLPNTMNFTVTRPSGTDAELEAINWKRYTESTNAIYAGRMVGVYDFKTTQRQTIRFTNLAGTQNDNYLDMIHFIPVDQPQWKRRFRTDGTWYDEP</sequence>
<gene>
    <name evidence="2" type="ORF">FSB75_05685</name>
</gene>
<dbReference type="PANTHER" id="PTHR10900:SF77">
    <property type="entry name" value="FI19380P1"/>
    <property type="match status" value="1"/>
</dbReference>
<proteinExistence type="predicted"/>
<dbReference type="SUPFAM" id="SSF82153">
    <property type="entry name" value="FAS1 domain"/>
    <property type="match status" value="2"/>
</dbReference>
<dbReference type="InterPro" id="IPR000782">
    <property type="entry name" value="FAS1_domain"/>
</dbReference>
<dbReference type="InterPro" id="IPR036378">
    <property type="entry name" value="FAS1_dom_sf"/>
</dbReference>
<dbReference type="AlphaFoldDB" id="A0A5B8UGH1"/>
<evidence type="ECO:0000313" key="2">
    <source>
        <dbReference type="EMBL" id="QEC55416.1"/>
    </source>
</evidence>
<feature type="domain" description="FAS1" evidence="1">
    <location>
        <begin position="37"/>
        <end position="175"/>
    </location>
</feature>
<name>A0A5B8UGH1_9BACT</name>
<reference evidence="2 3" key="1">
    <citation type="journal article" date="2015" name="Int. J. Syst. Evol. Microbiol.">
        <title>Flavisolibacter ginsenosidimutans sp. nov., with ginsenoside-converting activity isolated from soil used for cultivating ginseng.</title>
        <authorList>
            <person name="Zhao Y."/>
            <person name="Liu Q."/>
            <person name="Kang M.S."/>
            <person name="Jin F."/>
            <person name="Yu H."/>
            <person name="Im W.T."/>
        </authorList>
    </citation>
    <scope>NUCLEOTIDE SEQUENCE [LARGE SCALE GENOMIC DNA]</scope>
    <source>
        <strain evidence="2 3">Gsoil 636</strain>
    </source>
</reference>
<evidence type="ECO:0000259" key="1">
    <source>
        <dbReference type="PROSITE" id="PS50213"/>
    </source>
</evidence>
<organism evidence="2 3">
    <name type="scientific">Flavisolibacter ginsenosidimutans</name>
    <dbReference type="NCBI Taxonomy" id="661481"/>
    <lineage>
        <taxon>Bacteria</taxon>
        <taxon>Pseudomonadati</taxon>
        <taxon>Bacteroidota</taxon>
        <taxon>Chitinophagia</taxon>
        <taxon>Chitinophagales</taxon>
        <taxon>Chitinophagaceae</taxon>
        <taxon>Flavisolibacter</taxon>
    </lineage>
</organism>
<dbReference type="PANTHER" id="PTHR10900">
    <property type="entry name" value="PERIOSTIN-RELATED"/>
    <property type="match status" value="1"/>
</dbReference>
<dbReference type="InterPro" id="IPR050904">
    <property type="entry name" value="Adhesion/Biosynth-related"/>
</dbReference>
<accession>A0A5B8UGH1</accession>
<dbReference type="Gene3D" id="2.30.180.10">
    <property type="entry name" value="FAS1 domain"/>
    <property type="match status" value="2"/>
</dbReference>